<evidence type="ECO:0000313" key="2">
    <source>
        <dbReference type="EMBL" id="QMS86147.1"/>
    </source>
</evidence>
<keyword evidence="3" id="KW-1185">Reference proteome</keyword>
<evidence type="ECO:0000313" key="3">
    <source>
        <dbReference type="Proteomes" id="UP000514713"/>
    </source>
</evidence>
<proteinExistence type="predicted"/>
<dbReference type="GO" id="GO:0003677">
    <property type="term" value="F:DNA binding"/>
    <property type="evidence" value="ECO:0007669"/>
    <property type="project" value="InterPro"/>
</dbReference>
<dbReference type="InterPro" id="IPR010982">
    <property type="entry name" value="Lambda_DNA-bd_dom_sf"/>
</dbReference>
<dbReference type="Pfam" id="PF13443">
    <property type="entry name" value="HTH_26"/>
    <property type="match status" value="1"/>
</dbReference>
<name>A0A7D7LDA5_9NOSO</name>
<reference evidence="3" key="1">
    <citation type="submission" date="2020-06" db="EMBL/GenBank/DDBJ databases">
        <title>Nostoc edaphicum CCNP1411 genome.</title>
        <authorList>
            <person name="Fidor A."/>
            <person name="Grabski M."/>
            <person name="Gawor J."/>
            <person name="Gromadka R."/>
            <person name="Wegrzyn G."/>
            <person name="Mazur-Marzec H."/>
        </authorList>
    </citation>
    <scope>NUCLEOTIDE SEQUENCE [LARGE SCALE GENOMIC DNA]</scope>
    <source>
        <strain evidence="3">CCNP1411</strain>
        <plasmid evidence="3">pne_2</plasmid>
    </source>
</reference>
<accession>A0A7D7LDA5</accession>
<dbReference type="KEGG" id="ned:HUN01_00510"/>
<dbReference type="InterPro" id="IPR001387">
    <property type="entry name" value="Cro/C1-type_HTH"/>
</dbReference>
<protein>
    <submittedName>
        <fullName evidence="2">Helix-turn-helix transcriptional regulator</fullName>
    </submittedName>
</protein>
<dbReference type="Gene3D" id="1.10.260.40">
    <property type="entry name" value="lambda repressor-like DNA-binding domains"/>
    <property type="match status" value="1"/>
</dbReference>
<dbReference type="AlphaFoldDB" id="A0A7D7LDA5"/>
<dbReference type="CDD" id="cd00093">
    <property type="entry name" value="HTH_XRE"/>
    <property type="match status" value="1"/>
</dbReference>
<geneLocation type="plasmid" evidence="3">
    <name>pne_2</name>
</geneLocation>
<dbReference type="SUPFAM" id="SSF47413">
    <property type="entry name" value="lambda repressor-like DNA-binding domains"/>
    <property type="match status" value="1"/>
</dbReference>
<dbReference type="PROSITE" id="PS50943">
    <property type="entry name" value="HTH_CROC1"/>
    <property type="match status" value="1"/>
</dbReference>
<organism evidence="2 3">
    <name type="scientific">Nostoc edaphicum CCNP1411</name>
    <dbReference type="NCBI Taxonomy" id="1472755"/>
    <lineage>
        <taxon>Bacteria</taxon>
        <taxon>Bacillati</taxon>
        <taxon>Cyanobacteriota</taxon>
        <taxon>Cyanophyceae</taxon>
        <taxon>Nostocales</taxon>
        <taxon>Nostocaceae</taxon>
        <taxon>Nostoc</taxon>
    </lineage>
</organism>
<evidence type="ECO:0000259" key="1">
    <source>
        <dbReference type="PROSITE" id="PS50943"/>
    </source>
</evidence>
<feature type="domain" description="HTH cro/C1-type" evidence="1">
    <location>
        <begin position="7"/>
        <end position="63"/>
    </location>
</feature>
<dbReference type="EMBL" id="CP054694">
    <property type="protein sequence ID" value="QMS86147.1"/>
    <property type="molecule type" value="Genomic_DNA"/>
</dbReference>
<keyword evidence="2" id="KW-0614">Plasmid</keyword>
<gene>
    <name evidence="2" type="ORF">HUN01_00510</name>
</gene>
<dbReference type="SMART" id="SM00530">
    <property type="entry name" value="HTH_XRE"/>
    <property type="match status" value="1"/>
</dbReference>
<sequence>MKLICKLKNLMEKEGISQLALSQATGLAPGTVGKLYRNQVNRIDERTIKEICKYFRLKSVSDLFEIEWEEAD</sequence>
<dbReference type="Proteomes" id="UP000514713">
    <property type="component" value="Plasmid pNe_2"/>
</dbReference>